<organism evidence="7 8">
    <name type="scientific">Acanthaster planci</name>
    <name type="common">Crown-of-thorns starfish</name>
    <dbReference type="NCBI Taxonomy" id="133434"/>
    <lineage>
        <taxon>Eukaryota</taxon>
        <taxon>Metazoa</taxon>
        <taxon>Echinodermata</taxon>
        <taxon>Eleutherozoa</taxon>
        <taxon>Asterozoa</taxon>
        <taxon>Asteroidea</taxon>
        <taxon>Valvatacea</taxon>
        <taxon>Valvatida</taxon>
        <taxon>Acanthasteridae</taxon>
        <taxon>Acanthaster</taxon>
    </lineage>
</organism>
<dbReference type="AlphaFoldDB" id="A0A8B7ZVR3"/>
<dbReference type="PANTHER" id="PTHR45698">
    <property type="entry name" value="TRACE AMINE-ASSOCIATED RECEPTOR 19N-RELATED"/>
    <property type="match status" value="1"/>
</dbReference>
<dbReference type="GeneID" id="110989507"/>
<dbReference type="CDD" id="cd00637">
    <property type="entry name" value="7tm_classA_rhodopsin-like"/>
    <property type="match status" value="1"/>
</dbReference>
<dbReference type="PROSITE" id="PS50262">
    <property type="entry name" value="G_PROTEIN_RECEP_F1_2"/>
    <property type="match status" value="1"/>
</dbReference>
<accession>A0A8B7ZVR3</accession>
<feature type="transmembrane region" description="Helical" evidence="5">
    <location>
        <begin position="36"/>
        <end position="62"/>
    </location>
</feature>
<name>A0A8B7ZVR3_ACAPL</name>
<keyword evidence="3 5" id="KW-1133">Transmembrane helix</keyword>
<dbReference type="InterPro" id="IPR000276">
    <property type="entry name" value="GPCR_Rhodpsn"/>
</dbReference>
<dbReference type="Gene3D" id="1.20.1070.10">
    <property type="entry name" value="Rhodopsin 7-helix transmembrane proteins"/>
    <property type="match status" value="1"/>
</dbReference>
<protein>
    <submittedName>
        <fullName evidence="8">Cholecystokinin receptor type A-like</fullName>
    </submittedName>
</protein>
<evidence type="ECO:0000313" key="7">
    <source>
        <dbReference type="Proteomes" id="UP000694845"/>
    </source>
</evidence>
<evidence type="ECO:0000256" key="3">
    <source>
        <dbReference type="ARBA" id="ARBA00022989"/>
    </source>
</evidence>
<comment type="subcellular location">
    <subcellularLocation>
        <location evidence="1">Membrane</location>
    </subcellularLocation>
</comment>
<dbReference type="PANTHER" id="PTHR45698:SF1">
    <property type="entry name" value="TRACE AMINE-ASSOCIATED RECEPTOR 13C-LIKE"/>
    <property type="match status" value="1"/>
</dbReference>
<evidence type="ECO:0000313" key="8">
    <source>
        <dbReference type="RefSeq" id="XP_022109638.1"/>
    </source>
</evidence>
<feature type="transmembrane region" description="Helical" evidence="5">
    <location>
        <begin position="118"/>
        <end position="139"/>
    </location>
</feature>
<dbReference type="KEGG" id="aplc:110989507"/>
<dbReference type="OrthoDB" id="10042731at2759"/>
<keyword evidence="4 5" id="KW-0472">Membrane</keyword>
<dbReference type="Pfam" id="PF00001">
    <property type="entry name" value="7tm_1"/>
    <property type="match status" value="1"/>
</dbReference>
<evidence type="ECO:0000256" key="5">
    <source>
        <dbReference type="SAM" id="Phobius"/>
    </source>
</evidence>
<dbReference type="GO" id="GO:0004930">
    <property type="term" value="F:G protein-coupled receptor activity"/>
    <property type="evidence" value="ECO:0007669"/>
    <property type="project" value="InterPro"/>
</dbReference>
<evidence type="ECO:0000256" key="2">
    <source>
        <dbReference type="ARBA" id="ARBA00022692"/>
    </source>
</evidence>
<gene>
    <name evidence="8" type="primary">LOC110989507</name>
</gene>
<evidence type="ECO:0000256" key="4">
    <source>
        <dbReference type="ARBA" id="ARBA00023136"/>
    </source>
</evidence>
<dbReference type="OMA" id="WAPIAFN"/>
<feature type="transmembrane region" description="Helical" evidence="5">
    <location>
        <begin position="288"/>
        <end position="308"/>
    </location>
</feature>
<dbReference type="PRINTS" id="PR00237">
    <property type="entry name" value="GPCRRHODOPSN"/>
</dbReference>
<dbReference type="SUPFAM" id="SSF81321">
    <property type="entry name" value="Family A G protein-coupled receptor-like"/>
    <property type="match status" value="1"/>
</dbReference>
<feature type="transmembrane region" description="Helical" evidence="5">
    <location>
        <begin position="328"/>
        <end position="345"/>
    </location>
</feature>
<evidence type="ECO:0000256" key="1">
    <source>
        <dbReference type="ARBA" id="ARBA00004370"/>
    </source>
</evidence>
<dbReference type="Proteomes" id="UP000694845">
    <property type="component" value="Unplaced"/>
</dbReference>
<feature type="transmembrane region" description="Helical" evidence="5">
    <location>
        <begin position="200"/>
        <end position="222"/>
    </location>
</feature>
<proteinExistence type="predicted"/>
<sequence length="383" mass="42387">METPTEVGNTLVYLLYNASMNDTTEAGPVESPALRLVLWAVLDGIIGFLGVVGNGLVLLVFFRGKSSRNLINLFIINQSMIDFTSSVIFLLIHLGPKFELEPGHGGHLILCKIWVSEYVMWALFISSSINLVCITLERYVATLKPAWYRKKVAAVKKRIVPVAVVVWCSGFLIDAFWAYVQQVLPGNLCVPVYKSTVWQGVGGVMIFCVTYLIPLTVMAYCYSRIIRKLGKQAAKVQSQSPARSVSRNVTVNEQASGSGASGSLLGGNNKKSIRSSASSRAMKNVIKTMMIVSATYAITWAPIAFNYVIYNLGGPLDFQSTWYEVTKLFVYANMCGNPFIYAMQYRQFQVGLKRMFCSCKRETQVNAERADMSQSRTGGDTLA</sequence>
<evidence type="ECO:0000259" key="6">
    <source>
        <dbReference type="PROSITE" id="PS50262"/>
    </source>
</evidence>
<keyword evidence="7" id="KW-1185">Reference proteome</keyword>
<dbReference type="RefSeq" id="XP_022109638.1">
    <property type="nucleotide sequence ID" value="XM_022253946.1"/>
</dbReference>
<dbReference type="InterPro" id="IPR017452">
    <property type="entry name" value="GPCR_Rhodpsn_7TM"/>
</dbReference>
<reference evidence="8" key="1">
    <citation type="submission" date="2025-08" db="UniProtKB">
        <authorList>
            <consortium name="RefSeq"/>
        </authorList>
    </citation>
    <scope>IDENTIFICATION</scope>
</reference>
<keyword evidence="2 5" id="KW-0812">Transmembrane</keyword>
<feature type="transmembrane region" description="Helical" evidence="5">
    <location>
        <begin position="159"/>
        <end position="180"/>
    </location>
</feature>
<dbReference type="GO" id="GO:0016020">
    <property type="term" value="C:membrane"/>
    <property type="evidence" value="ECO:0007669"/>
    <property type="project" value="UniProtKB-SubCell"/>
</dbReference>
<feature type="transmembrane region" description="Helical" evidence="5">
    <location>
        <begin position="74"/>
        <end position="94"/>
    </location>
</feature>
<feature type="domain" description="G-protein coupled receptors family 1 profile" evidence="6">
    <location>
        <begin position="53"/>
        <end position="341"/>
    </location>
</feature>